<evidence type="ECO:0000313" key="2">
    <source>
        <dbReference type="EMBL" id="OHT25354.1"/>
    </source>
</evidence>
<organism evidence="2 3">
    <name type="scientific">Providencia stuartii</name>
    <dbReference type="NCBI Taxonomy" id="588"/>
    <lineage>
        <taxon>Bacteria</taxon>
        <taxon>Pseudomonadati</taxon>
        <taxon>Pseudomonadota</taxon>
        <taxon>Gammaproteobacteria</taxon>
        <taxon>Enterobacterales</taxon>
        <taxon>Morganellaceae</taxon>
        <taxon>Providencia</taxon>
    </lineage>
</organism>
<sequence length="195" mass="22657">MNPLVVFLVSMLLGIFYYIKMKKWCIKSNIKGFVKYVFLIGTSFIVFILSIFILALLFQKSNNIEEEKYNCSFGLYKLNSNKFEDFDLNKINKKQYIDGGTGILKIKNNRFSLYLDLINHSFDSPELKDKLVDVDGRKNKTGFTEINKNNVTGINYFRLYQDKNKPEVQITQAVDNGLGLIQVQIFLTRECTKIN</sequence>
<comment type="caution">
    <text evidence="2">The sequence shown here is derived from an EMBL/GenBank/DDBJ whole genome shotgun (WGS) entry which is preliminary data.</text>
</comment>
<dbReference type="Proteomes" id="UP000179588">
    <property type="component" value="Unassembled WGS sequence"/>
</dbReference>
<feature type="transmembrane region" description="Helical" evidence="1">
    <location>
        <begin position="33"/>
        <end position="58"/>
    </location>
</feature>
<accession>A0A1S1HSQ2</accession>
<gene>
    <name evidence="2" type="ORF">A3Q29_13665</name>
</gene>
<feature type="transmembrane region" description="Helical" evidence="1">
    <location>
        <begin position="6"/>
        <end position="21"/>
    </location>
</feature>
<keyword evidence="1" id="KW-1133">Transmembrane helix</keyword>
<evidence type="ECO:0000313" key="3">
    <source>
        <dbReference type="Proteomes" id="UP000179588"/>
    </source>
</evidence>
<protein>
    <submittedName>
        <fullName evidence="2">Uncharacterized protein</fullName>
    </submittedName>
</protein>
<reference evidence="2 3" key="1">
    <citation type="submission" date="2016-03" db="EMBL/GenBank/DDBJ databases">
        <title>Genome sequence of Providencia stuartii strain, isolated from the salivary glands of larval Lucilia sericata.</title>
        <authorList>
            <person name="Yuan Y."/>
            <person name="Zhang Y."/>
            <person name="Fu S."/>
            <person name="Crippen T.L."/>
            <person name="Visi D."/>
            <person name="Benbow M.E."/>
            <person name="Allen M."/>
            <person name="Tomberlin J.K."/>
            <person name="Sze S.-H."/>
            <person name="Tarone A.M."/>
        </authorList>
    </citation>
    <scope>NUCLEOTIDE SEQUENCE [LARGE SCALE GENOMIC DNA]</scope>
    <source>
        <strain evidence="2 3">Crippen</strain>
    </source>
</reference>
<dbReference type="EMBL" id="LVIE01000035">
    <property type="protein sequence ID" value="OHT25354.1"/>
    <property type="molecule type" value="Genomic_DNA"/>
</dbReference>
<keyword evidence="3" id="KW-1185">Reference proteome</keyword>
<keyword evidence="1" id="KW-0812">Transmembrane</keyword>
<evidence type="ECO:0000256" key="1">
    <source>
        <dbReference type="SAM" id="Phobius"/>
    </source>
</evidence>
<name>A0A1S1HSQ2_PROST</name>
<proteinExistence type="predicted"/>
<keyword evidence="1" id="KW-0472">Membrane</keyword>
<dbReference type="AlphaFoldDB" id="A0A1S1HSQ2"/>